<sequence precursor="true">MDTTPPSPKHKPTRSLAVLSVRSIACRMVRVLGWGKPFTDREALQSLKHLNGRELHDIGMWREPERRTDTWWRMTPPP</sequence>
<accession>I4YQI7</accession>
<protein>
    <recommendedName>
        <fullName evidence="3">DUF1127 domain-containing protein</fullName>
    </recommendedName>
</protein>
<dbReference type="HOGENOM" id="CLU_2618052_0_0_5"/>
<name>I4YQI7_9HYPH</name>
<evidence type="ECO:0008006" key="3">
    <source>
        <dbReference type="Google" id="ProtNLM"/>
    </source>
</evidence>
<organism evidence="1 2">
    <name type="scientific">Microvirga lotononidis</name>
    <dbReference type="NCBI Taxonomy" id="864069"/>
    <lineage>
        <taxon>Bacteria</taxon>
        <taxon>Pseudomonadati</taxon>
        <taxon>Pseudomonadota</taxon>
        <taxon>Alphaproteobacteria</taxon>
        <taxon>Hyphomicrobiales</taxon>
        <taxon>Methylobacteriaceae</taxon>
        <taxon>Microvirga</taxon>
    </lineage>
</organism>
<evidence type="ECO:0000313" key="2">
    <source>
        <dbReference type="Proteomes" id="UP000003947"/>
    </source>
</evidence>
<dbReference type="EMBL" id="JH660645">
    <property type="protein sequence ID" value="EIM26229.1"/>
    <property type="molecule type" value="Genomic_DNA"/>
</dbReference>
<dbReference type="Proteomes" id="UP000003947">
    <property type="component" value="Unassembled WGS sequence"/>
</dbReference>
<keyword evidence="2" id="KW-1185">Reference proteome</keyword>
<dbReference type="AlphaFoldDB" id="I4YQI7"/>
<reference evidence="1 2" key="1">
    <citation type="submission" date="2012-02" db="EMBL/GenBank/DDBJ databases">
        <title>Improved High-Quality Draft sequence of Microvirga sp. WSM3557.</title>
        <authorList>
            <consortium name="US DOE Joint Genome Institute"/>
            <person name="Lucas S."/>
            <person name="Han J."/>
            <person name="Lapidus A."/>
            <person name="Cheng J.-F."/>
            <person name="Goodwin L."/>
            <person name="Pitluck S."/>
            <person name="Peters L."/>
            <person name="Zhang X."/>
            <person name="Detter J.C."/>
            <person name="Han C."/>
            <person name="Tapia R."/>
            <person name="Land M."/>
            <person name="Hauser L."/>
            <person name="Kyrpides N."/>
            <person name="Ivanova N."/>
            <person name="Pagani I."/>
            <person name="Brau L."/>
            <person name="Yates R."/>
            <person name="O'Hara G."/>
            <person name="Rui T."/>
            <person name="Howieson J."/>
            <person name="Reeve W."/>
            <person name="Woyke T."/>
        </authorList>
    </citation>
    <scope>NUCLEOTIDE SEQUENCE [LARGE SCALE GENOMIC DNA]</scope>
    <source>
        <strain evidence="1 2">WSM3557</strain>
    </source>
</reference>
<proteinExistence type="predicted"/>
<evidence type="ECO:0000313" key="1">
    <source>
        <dbReference type="EMBL" id="EIM26229.1"/>
    </source>
</evidence>
<gene>
    <name evidence="1" type="ORF">MicloDRAFT_00027780</name>
</gene>
<dbReference type="PATRIC" id="fig|864069.3.peg.3004"/>